<feature type="region of interest" description="Disordered" evidence="1">
    <location>
        <begin position="133"/>
        <end position="157"/>
    </location>
</feature>
<feature type="compositionally biased region" description="Polar residues" evidence="1">
    <location>
        <begin position="145"/>
        <end position="157"/>
    </location>
</feature>
<protein>
    <submittedName>
        <fullName evidence="2">BZ3500_MvSof-1268-A1-R1_Chr9g10569 protein</fullName>
    </submittedName>
</protein>
<sequence length="157" mass="17032">MSMKSAFRISKKTMALNKKLADLHHSPAARALPPTIESLALRYKGIKGNATLSHWAREELPGLKWANPELKIIIEEPLTPGSTPANLQSPGITINLTDSAEPVFYPVPSTVRSQNVTPEFLRILTEPEALAKLRGKQTKAPTLEAQPSTSTPGEATT</sequence>
<dbReference type="AlphaFoldDB" id="A0A2X0N087"/>
<keyword evidence="3" id="KW-1185">Reference proteome</keyword>
<dbReference type="Proteomes" id="UP000249723">
    <property type="component" value="Unassembled WGS sequence"/>
</dbReference>
<evidence type="ECO:0000313" key="2">
    <source>
        <dbReference type="EMBL" id="SDA00312.1"/>
    </source>
</evidence>
<organism evidence="2 3">
    <name type="scientific">Microbotryum saponariae</name>
    <dbReference type="NCBI Taxonomy" id="289078"/>
    <lineage>
        <taxon>Eukaryota</taxon>
        <taxon>Fungi</taxon>
        <taxon>Dikarya</taxon>
        <taxon>Basidiomycota</taxon>
        <taxon>Pucciniomycotina</taxon>
        <taxon>Microbotryomycetes</taxon>
        <taxon>Microbotryales</taxon>
        <taxon>Microbotryaceae</taxon>
        <taxon>Microbotryum</taxon>
    </lineage>
</organism>
<evidence type="ECO:0000256" key="1">
    <source>
        <dbReference type="SAM" id="MobiDB-lite"/>
    </source>
</evidence>
<dbReference type="OrthoDB" id="1696305at2759"/>
<reference evidence="3" key="1">
    <citation type="submission" date="2016-10" db="EMBL/GenBank/DDBJ databases">
        <authorList>
            <person name="Jeantristanb JTB J.-T."/>
            <person name="Ricardo R."/>
        </authorList>
    </citation>
    <scope>NUCLEOTIDE SEQUENCE [LARGE SCALE GENOMIC DNA]</scope>
</reference>
<accession>A0A2X0N087</accession>
<proteinExistence type="predicted"/>
<name>A0A2X0N087_9BASI</name>
<gene>
    <name evidence="2" type="ORF">BZ3500_MVSOF-1268-A1-R1_CHR9G10569</name>
</gene>
<evidence type="ECO:0000313" key="3">
    <source>
        <dbReference type="Proteomes" id="UP000249723"/>
    </source>
</evidence>
<dbReference type="EMBL" id="FMWP01000107">
    <property type="protein sequence ID" value="SDA00312.1"/>
    <property type="molecule type" value="Genomic_DNA"/>
</dbReference>